<dbReference type="PANTHER" id="PTHR15240">
    <property type="entry name" value="CAVIN"/>
    <property type="match status" value="1"/>
</dbReference>
<evidence type="ECO:0000256" key="4">
    <source>
        <dbReference type="ARBA" id="ARBA00022490"/>
    </source>
</evidence>
<comment type="subcellular location">
    <subcellularLocation>
        <location evidence="2">Cytoplasm</location>
    </subcellularLocation>
    <subcellularLocation>
        <location evidence="1">Membrane</location>
        <location evidence="1">Caveola</location>
    </subcellularLocation>
</comment>
<proteinExistence type="inferred from homology"/>
<protein>
    <submittedName>
        <fullName evidence="8">Caveolae-associated protein 1-like</fullName>
    </submittedName>
</protein>
<keyword evidence="5" id="KW-0472">Membrane</keyword>
<dbReference type="GO" id="GO:0005737">
    <property type="term" value="C:cytoplasm"/>
    <property type="evidence" value="ECO:0007669"/>
    <property type="project" value="UniProtKB-SubCell"/>
</dbReference>
<dbReference type="GO" id="GO:0006361">
    <property type="term" value="P:transcription initiation at RNA polymerase I promoter"/>
    <property type="evidence" value="ECO:0007669"/>
    <property type="project" value="TreeGrafter"/>
</dbReference>
<keyword evidence="9" id="KW-1185">Reference proteome</keyword>
<feature type="region of interest" description="Disordered" evidence="7">
    <location>
        <begin position="246"/>
        <end position="267"/>
    </location>
</feature>
<dbReference type="GO" id="GO:0005901">
    <property type="term" value="C:caveola"/>
    <property type="evidence" value="ECO:0007669"/>
    <property type="project" value="UniProtKB-SubCell"/>
</dbReference>
<dbReference type="GO" id="GO:0006363">
    <property type="term" value="P:termination of RNA polymerase I transcription"/>
    <property type="evidence" value="ECO:0007669"/>
    <property type="project" value="TreeGrafter"/>
</dbReference>
<name>A0AAD8CYA7_ACIOX</name>
<evidence type="ECO:0000313" key="9">
    <source>
        <dbReference type="Proteomes" id="UP001230051"/>
    </source>
</evidence>
<dbReference type="EMBL" id="JAGXEW010000020">
    <property type="protein sequence ID" value="KAK1160287.1"/>
    <property type="molecule type" value="Genomic_DNA"/>
</dbReference>
<keyword evidence="6" id="KW-0175">Coiled coil</keyword>
<evidence type="ECO:0000256" key="3">
    <source>
        <dbReference type="ARBA" id="ARBA00008836"/>
    </source>
</evidence>
<evidence type="ECO:0000256" key="1">
    <source>
        <dbReference type="ARBA" id="ARBA00004345"/>
    </source>
</evidence>
<evidence type="ECO:0000256" key="6">
    <source>
        <dbReference type="SAM" id="Coils"/>
    </source>
</evidence>
<comment type="caution">
    <text evidence="8">The sequence shown here is derived from an EMBL/GenBank/DDBJ whole genome shotgun (WGS) entry which is preliminary data.</text>
</comment>
<dbReference type="Proteomes" id="UP001230051">
    <property type="component" value="Unassembled WGS sequence"/>
</dbReference>
<feature type="region of interest" description="Disordered" evidence="7">
    <location>
        <begin position="1"/>
        <end position="30"/>
    </location>
</feature>
<feature type="compositionally biased region" description="Acidic residues" evidence="7">
    <location>
        <begin position="179"/>
        <end position="192"/>
    </location>
</feature>
<dbReference type="Pfam" id="PF15237">
    <property type="entry name" value="PTRF_SDPR"/>
    <property type="match status" value="2"/>
</dbReference>
<evidence type="ECO:0000256" key="7">
    <source>
        <dbReference type="SAM" id="MobiDB-lite"/>
    </source>
</evidence>
<evidence type="ECO:0000313" key="8">
    <source>
        <dbReference type="EMBL" id="KAK1160287.1"/>
    </source>
</evidence>
<feature type="coiled-coil region" evidence="6">
    <location>
        <begin position="106"/>
        <end position="133"/>
    </location>
</feature>
<keyword evidence="4" id="KW-0963">Cytoplasm</keyword>
<dbReference type="InterPro" id="IPR026752">
    <property type="entry name" value="Cavin_fam"/>
</dbReference>
<gene>
    <name evidence="8" type="primary">Cavin1</name>
    <name evidence="8" type="ORF">AOXY_G20416</name>
</gene>
<dbReference type="AlphaFoldDB" id="A0AAD8CYA7"/>
<evidence type="ECO:0000256" key="2">
    <source>
        <dbReference type="ARBA" id="ARBA00004496"/>
    </source>
</evidence>
<evidence type="ECO:0000256" key="5">
    <source>
        <dbReference type="ARBA" id="ARBA00023136"/>
    </source>
</evidence>
<comment type="similarity">
    <text evidence="3">Belongs to the CAVIN family.</text>
</comment>
<sequence length="377" mass="43566">MADSSVQLETAALSDISEDEQVEDEHVEKSDSQVNGVMVLTLLDKIIGAVDQIQQTQNSLEHRQQEMESSVTGIQSELTKLAKSHTTTSNTVNKMLEKVRKVSVNVKTVRQNLEKQAGQIKRLETNEAELLKRRNFKVMIYQDEVKVPSKVSVSKSLKDLEKVAEEGEEDSQYGKAHEDGDEEQEQLQLSSDEEVEIEEIIEESRAERIKRSGMKRVDDIKKAFSKEKMEKTKLKTKEKMEKTKLKTKENLEKTRHNIEKKMNKLGTRMVNTERKEKIKTSKEKVKKSFTPDHKVYARSKTTIYRVPPFTFHVKKFRDGEVEEVMSTEMVEVGEEEDEETTELLMEEHNPEVQALLELTEETDAFLAEKRDRDRDSD</sequence>
<feature type="compositionally biased region" description="Basic and acidic residues" evidence="7">
    <location>
        <begin position="246"/>
        <end position="262"/>
    </location>
</feature>
<reference evidence="8" key="1">
    <citation type="submission" date="2022-02" db="EMBL/GenBank/DDBJ databases">
        <title>Atlantic sturgeon de novo genome assembly.</title>
        <authorList>
            <person name="Stock M."/>
            <person name="Klopp C."/>
            <person name="Guiguen Y."/>
            <person name="Cabau C."/>
            <person name="Parinello H."/>
            <person name="Santidrian Yebra-Pimentel E."/>
            <person name="Kuhl H."/>
            <person name="Dirks R.P."/>
            <person name="Guessner J."/>
            <person name="Wuertz S."/>
            <person name="Du K."/>
            <person name="Schartl M."/>
        </authorList>
    </citation>
    <scope>NUCLEOTIDE SEQUENCE</scope>
    <source>
        <strain evidence="8">STURGEONOMICS-FGT-2020</strain>
        <tissue evidence="8">Whole blood</tissue>
    </source>
</reference>
<dbReference type="PANTHER" id="PTHR15240:SF3">
    <property type="entry name" value="CAVEOLAE-ASSOCIATED PROTEIN 1"/>
    <property type="match status" value="1"/>
</dbReference>
<accession>A0AAD8CYA7</accession>
<feature type="region of interest" description="Disordered" evidence="7">
    <location>
        <begin position="161"/>
        <end position="192"/>
    </location>
</feature>
<organism evidence="8 9">
    <name type="scientific">Acipenser oxyrinchus oxyrinchus</name>
    <dbReference type="NCBI Taxonomy" id="40147"/>
    <lineage>
        <taxon>Eukaryota</taxon>
        <taxon>Metazoa</taxon>
        <taxon>Chordata</taxon>
        <taxon>Craniata</taxon>
        <taxon>Vertebrata</taxon>
        <taxon>Euteleostomi</taxon>
        <taxon>Actinopterygii</taxon>
        <taxon>Chondrostei</taxon>
        <taxon>Acipenseriformes</taxon>
        <taxon>Acipenseridae</taxon>
        <taxon>Acipenser</taxon>
    </lineage>
</organism>
<dbReference type="GO" id="GO:0042134">
    <property type="term" value="F:rRNA primary transcript binding"/>
    <property type="evidence" value="ECO:0007669"/>
    <property type="project" value="TreeGrafter"/>
</dbReference>